<feature type="transmembrane region" description="Helical" evidence="1">
    <location>
        <begin position="379"/>
        <end position="399"/>
    </location>
</feature>
<evidence type="ECO:0000313" key="3">
    <source>
        <dbReference type="Proteomes" id="UP000824037"/>
    </source>
</evidence>
<feature type="transmembrane region" description="Helical" evidence="1">
    <location>
        <begin position="6"/>
        <end position="28"/>
    </location>
</feature>
<keyword evidence="1" id="KW-1133">Transmembrane helix</keyword>
<comment type="caution">
    <text evidence="2">The sequence shown here is derived from an EMBL/GenBank/DDBJ whole genome shotgun (WGS) entry which is preliminary data.</text>
</comment>
<feature type="transmembrane region" description="Helical" evidence="1">
    <location>
        <begin position="296"/>
        <end position="315"/>
    </location>
</feature>
<feature type="transmembrane region" description="Helical" evidence="1">
    <location>
        <begin position="102"/>
        <end position="122"/>
    </location>
</feature>
<proteinExistence type="predicted"/>
<feature type="transmembrane region" description="Helical" evidence="1">
    <location>
        <begin position="482"/>
        <end position="502"/>
    </location>
</feature>
<feature type="transmembrane region" description="Helical" evidence="1">
    <location>
        <begin position="327"/>
        <end position="347"/>
    </location>
</feature>
<dbReference type="Proteomes" id="UP000824037">
    <property type="component" value="Unassembled WGS sequence"/>
</dbReference>
<evidence type="ECO:0000313" key="2">
    <source>
        <dbReference type="EMBL" id="HIZ37014.1"/>
    </source>
</evidence>
<name>A0A9D2J634_9MICO</name>
<gene>
    <name evidence="2" type="ORF">H9815_14670</name>
</gene>
<organism evidence="2 3">
    <name type="scientific">Candidatus Ruania gallistercoris</name>
    <dbReference type="NCBI Taxonomy" id="2838746"/>
    <lineage>
        <taxon>Bacteria</taxon>
        <taxon>Bacillati</taxon>
        <taxon>Actinomycetota</taxon>
        <taxon>Actinomycetes</taxon>
        <taxon>Micrococcales</taxon>
        <taxon>Ruaniaceae</taxon>
        <taxon>Ruania</taxon>
    </lineage>
</organism>
<feature type="transmembrane region" description="Helical" evidence="1">
    <location>
        <begin position="69"/>
        <end position="90"/>
    </location>
</feature>
<sequence>MTETGILGAGWAFVVGGVLLFAPGMLALRLVRLRGLTLLALAPVISIAAYGLAAIGAQALGVRWGLGPALVGAFGAVAVGFAMRAMEALVRVTPRSGESRTLLAIAVVVGSVLATADIWTGAGSPDAILQRWDAMYHLSALQLVEQSGSASSLTLGALSYGSGQEAIYPAAWHAFTSLLPGVSAPAALITSASLFAGPVWVLGTAALARELLPGSRWVPMATAVLAGVITATPASLWVGWGHLPNAAAFAMVPGVAAFCLRMLVRERPTTAGARSGVLVVLLAAGGGLGLTHPNAFLAVVLLTGPALAWVVADFARRWWRAGRHVRAVLVPTVLAFALVAGAAVFLVSPLSAAVTGYEGSVVNPPLVALAETLTGWYELWGMPASAIVLIVAPWGAWLAHRRGGTWVLATLVVVWIAYLDAALGGPVGLSGLWYSSAARLSVVAAMVTLPLGVIGWSNLLRRFGAWAARAAASRPRALLRQAVTLWGTALVVCVLAVVSSVYTADRAEKVFDPDRTDQPRFASAAELEMITTVPLAEGATVLGSPFSGTPLLYSLRGQPVVFPVAGQVWSLPQTALMENLDDLTGTQACTAREALGVQYLYQDSAPYQVDHRYEPLDQLQVPGAQVVAEAGTARILALPPC</sequence>
<feature type="transmembrane region" description="Helical" evidence="1">
    <location>
        <begin position="406"/>
        <end position="434"/>
    </location>
</feature>
<protein>
    <submittedName>
        <fullName evidence="2">Uncharacterized protein</fullName>
    </submittedName>
</protein>
<feature type="transmembrane region" description="Helical" evidence="1">
    <location>
        <begin position="35"/>
        <end position="57"/>
    </location>
</feature>
<reference evidence="2" key="2">
    <citation type="submission" date="2021-04" db="EMBL/GenBank/DDBJ databases">
        <authorList>
            <person name="Gilroy R."/>
        </authorList>
    </citation>
    <scope>NUCLEOTIDE SEQUENCE</scope>
    <source>
        <strain evidence="2">ChiGjej4B4-7305</strain>
    </source>
</reference>
<reference evidence="2" key="1">
    <citation type="journal article" date="2021" name="PeerJ">
        <title>Extensive microbial diversity within the chicken gut microbiome revealed by metagenomics and culture.</title>
        <authorList>
            <person name="Gilroy R."/>
            <person name="Ravi A."/>
            <person name="Getino M."/>
            <person name="Pursley I."/>
            <person name="Horton D.L."/>
            <person name="Alikhan N.F."/>
            <person name="Baker D."/>
            <person name="Gharbi K."/>
            <person name="Hall N."/>
            <person name="Watson M."/>
            <person name="Adriaenssens E.M."/>
            <person name="Foster-Nyarko E."/>
            <person name="Jarju S."/>
            <person name="Secka A."/>
            <person name="Antonio M."/>
            <person name="Oren A."/>
            <person name="Chaudhuri R.R."/>
            <person name="La Ragione R."/>
            <person name="Hildebrand F."/>
            <person name="Pallen M.J."/>
        </authorList>
    </citation>
    <scope>NUCLEOTIDE SEQUENCE</scope>
    <source>
        <strain evidence="2">ChiGjej4B4-7305</strain>
    </source>
</reference>
<dbReference type="InterPro" id="IPR046671">
    <property type="entry name" value="DUF6541"/>
</dbReference>
<keyword evidence="1" id="KW-0812">Transmembrane</keyword>
<dbReference type="Pfam" id="PF20176">
    <property type="entry name" value="DUF6541"/>
    <property type="match status" value="1"/>
</dbReference>
<dbReference type="EMBL" id="DXBY01000252">
    <property type="protein sequence ID" value="HIZ37014.1"/>
    <property type="molecule type" value="Genomic_DNA"/>
</dbReference>
<keyword evidence="1" id="KW-0472">Membrane</keyword>
<feature type="transmembrane region" description="Helical" evidence="1">
    <location>
        <begin position="186"/>
        <end position="208"/>
    </location>
</feature>
<evidence type="ECO:0000256" key="1">
    <source>
        <dbReference type="SAM" id="Phobius"/>
    </source>
</evidence>
<feature type="transmembrane region" description="Helical" evidence="1">
    <location>
        <begin position="220"/>
        <end position="240"/>
    </location>
</feature>
<feature type="transmembrane region" description="Helical" evidence="1">
    <location>
        <begin position="246"/>
        <end position="264"/>
    </location>
</feature>
<dbReference type="AlphaFoldDB" id="A0A9D2J634"/>
<feature type="transmembrane region" description="Helical" evidence="1">
    <location>
        <begin position="440"/>
        <end position="461"/>
    </location>
</feature>
<feature type="transmembrane region" description="Helical" evidence="1">
    <location>
        <begin position="271"/>
        <end position="290"/>
    </location>
</feature>
<accession>A0A9D2J634</accession>